<gene>
    <name evidence="1" type="ORF">ACFFIC_19100</name>
</gene>
<comment type="caution">
    <text evidence="1">The sequence shown here is derived from an EMBL/GenBank/DDBJ whole genome shotgun (WGS) entry which is preliminary data.</text>
</comment>
<accession>A0ABV6IVI6</accession>
<dbReference type="Proteomes" id="UP001589789">
    <property type="component" value="Unassembled WGS sequence"/>
</dbReference>
<sequence length="93" mass="10717">MVRVEVLVPRDGRAAILKEASRLRRRARDEAGTELEQLYDEAVRRFGPQCLWNASPSRTRDGLRVVADRLRRYGGMDAWKLAARIREELARAP</sequence>
<name>A0ABV6IVI6_9PROT</name>
<reference evidence="1 2" key="1">
    <citation type="submission" date="2024-09" db="EMBL/GenBank/DDBJ databases">
        <authorList>
            <person name="Sun Q."/>
            <person name="Mori K."/>
        </authorList>
    </citation>
    <scope>NUCLEOTIDE SEQUENCE [LARGE SCALE GENOMIC DNA]</scope>
    <source>
        <strain evidence="1 2">CCM 7468</strain>
    </source>
</reference>
<keyword evidence="2" id="KW-1185">Reference proteome</keyword>
<evidence type="ECO:0000313" key="1">
    <source>
        <dbReference type="EMBL" id="MFC0387633.1"/>
    </source>
</evidence>
<proteinExistence type="predicted"/>
<evidence type="ECO:0000313" key="2">
    <source>
        <dbReference type="Proteomes" id="UP001589789"/>
    </source>
</evidence>
<protein>
    <submittedName>
        <fullName evidence="1">Uncharacterized protein</fullName>
    </submittedName>
</protein>
<dbReference type="EMBL" id="JBHLVZ010000069">
    <property type="protein sequence ID" value="MFC0387633.1"/>
    <property type="molecule type" value="Genomic_DNA"/>
</dbReference>
<organism evidence="1 2">
    <name type="scientific">Muricoccus vinaceus</name>
    <dbReference type="NCBI Taxonomy" id="424704"/>
    <lineage>
        <taxon>Bacteria</taxon>
        <taxon>Pseudomonadati</taxon>
        <taxon>Pseudomonadota</taxon>
        <taxon>Alphaproteobacteria</taxon>
        <taxon>Acetobacterales</taxon>
        <taxon>Roseomonadaceae</taxon>
        <taxon>Muricoccus</taxon>
    </lineage>
</organism>
<dbReference type="RefSeq" id="WP_377053276.1">
    <property type="nucleotide sequence ID" value="NZ_JBHLVZ010000069.1"/>
</dbReference>